<dbReference type="InterPro" id="IPR011051">
    <property type="entry name" value="RmlC_Cupin_sf"/>
</dbReference>
<dbReference type="CDD" id="cd07010">
    <property type="entry name" value="cupin_PMI_type_I_N_bac"/>
    <property type="match status" value="1"/>
</dbReference>
<feature type="active site" evidence="10">
    <location>
        <position position="193"/>
    </location>
</feature>
<dbReference type="InterPro" id="IPR014628">
    <property type="entry name" value="Man6P_isomerase_Firm_short"/>
</dbReference>
<evidence type="ECO:0000256" key="7">
    <source>
        <dbReference type="ARBA" id="ARBA00029741"/>
    </source>
</evidence>
<dbReference type="PIRSF" id="PIRSF036894">
    <property type="entry name" value="PMI_Firm_short"/>
    <property type="match status" value="1"/>
</dbReference>
<evidence type="ECO:0000259" key="11">
    <source>
        <dbReference type="Pfam" id="PF20511"/>
    </source>
</evidence>
<keyword evidence="6 13" id="KW-0413">Isomerase</keyword>
<dbReference type="Pfam" id="PF21621">
    <property type="entry name" value="MPI_cupin_dom"/>
    <property type="match status" value="1"/>
</dbReference>
<dbReference type="Proteomes" id="UP000287969">
    <property type="component" value="Chromosome"/>
</dbReference>
<feature type="binding site" evidence="9">
    <location>
        <position position="116"/>
    </location>
    <ligand>
        <name>Zn(2+)</name>
        <dbReference type="ChEBI" id="CHEBI:29105"/>
    </ligand>
</feature>
<dbReference type="InterPro" id="IPR014710">
    <property type="entry name" value="RmlC-like_jellyroll"/>
</dbReference>
<feature type="domain" description="Mannose-6-phosphate isomerase cupin" evidence="12">
    <location>
        <begin position="239"/>
        <end position="316"/>
    </location>
</feature>
<name>A0A410Q9M2_9FIRM</name>
<proteinExistence type="inferred from homology"/>
<evidence type="ECO:0000256" key="8">
    <source>
        <dbReference type="ARBA" id="ARBA00030762"/>
    </source>
</evidence>
<dbReference type="InterPro" id="IPR051804">
    <property type="entry name" value="Carb_Metab_Reg_Kinase/Isom"/>
</dbReference>
<dbReference type="GO" id="GO:0008270">
    <property type="term" value="F:zinc ion binding"/>
    <property type="evidence" value="ECO:0007669"/>
    <property type="project" value="InterPro"/>
</dbReference>
<evidence type="ECO:0000313" key="13">
    <source>
        <dbReference type="EMBL" id="QAT60681.1"/>
    </source>
</evidence>
<evidence type="ECO:0000256" key="10">
    <source>
        <dbReference type="PIRSR" id="PIRSR036894-2"/>
    </source>
</evidence>
<evidence type="ECO:0000256" key="4">
    <source>
        <dbReference type="ARBA" id="ARBA00022723"/>
    </source>
</evidence>
<dbReference type="PANTHER" id="PTHR42742:SF3">
    <property type="entry name" value="FRUCTOKINASE"/>
    <property type="match status" value="1"/>
</dbReference>
<comment type="catalytic activity">
    <reaction evidence="1">
        <text>D-mannose 6-phosphate = D-fructose 6-phosphate</text>
        <dbReference type="Rhea" id="RHEA:12356"/>
        <dbReference type="ChEBI" id="CHEBI:58735"/>
        <dbReference type="ChEBI" id="CHEBI:61527"/>
        <dbReference type="EC" id="5.3.1.8"/>
    </reaction>
</comment>
<evidence type="ECO:0000256" key="3">
    <source>
        <dbReference type="ARBA" id="ARBA00011956"/>
    </source>
</evidence>
<dbReference type="InterPro" id="IPR049071">
    <property type="entry name" value="MPI_cupin_dom"/>
</dbReference>
<feature type="binding site" evidence="9">
    <location>
        <position position="173"/>
    </location>
    <ligand>
        <name>Zn(2+)</name>
        <dbReference type="ChEBI" id="CHEBI:29105"/>
    </ligand>
</feature>
<dbReference type="SUPFAM" id="SSF51182">
    <property type="entry name" value="RmlC-like cupins"/>
    <property type="match status" value="1"/>
</dbReference>
<dbReference type="KEGG" id="spoa:EQM13_03360"/>
<evidence type="ECO:0000256" key="1">
    <source>
        <dbReference type="ARBA" id="ARBA00000757"/>
    </source>
</evidence>
<dbReference type="EMBL" id="CP035282">
    <property type="protein sequence ID" value="QAT60681.1"/>
    <property type="molecule type" value="Genomic_DNA"/>
</dbReference>
<keyword evidence="4 9" id="KW-0479">Metal-binding</keyword>
<dbReference type="EC" id="5.3.1.8" evidence="3"/>
<dbReference type="InterPro" id="IPR046457">
    <property type="entry name" value="PMI_typeI_cat"/>
</dbReference>
<gene>
    <name evidence="13" type="primary">manA</name>
    <name evidence="13" type="ORF">EQM13_03360</name>
</gene>
<dbReference type="Pfam" id="PF20511">
    <property type="entry name" value="PMI_typeI_cat"/>
    <property type="match status" value="1"/>
</dbReference>
<evidence type="ECO:0000256" key="6">
    <source>
        <dbReference type="ARBA" id="ARBA00023235"/>
    </source>
</evidence>
<protein>
    <recommendedName>
        <fullName evidence="3">mannose-6-phosphate isomerase</fullName>
        <ecNumber evidence="3">5.3.1.8</ecNumber>
    </recommendedName>
    <alternativeName>
        <fullName evidence="7">Phosphohexomutase</fullName>
    </alternativeName>
    <alternativeName>
        <fullName evidence="8">Phosphomannose isomerase</fullName>
    </alternativeName>
</protein>
<evidence type="ECO:0000256" key="9">
    <source>
        <dbReference type="PIRSR" id="PIRSR036894-1"/>
    </source>
</evidence>
<dbReference type="InterPro" id="IPR001250">
    <property type="entry name" value="Man6P_Isoase-1"/>
</dbReference>
<dbReference type="GO" id="GO:0005975">
    <property type="term" value="P:carbohydrate metabolic process"/>
    <property type="evidence" value="ECO:0007669"/>
    <property type="project" value="InterPro"/>
</dbReference>
<dbReference type="RefSeq" id="WP_114218242.1">
    <property type="nucleotide sequence ID" value="NZ_CP035282.1"/>
</dbReference>
<feature type="binding site" evidence="9">
    <location>
        <position position="98"/>
    </location>
    <ligand>
        <name>Zn(2+)</name>
        <dbReference type="ChEBI" id="CHEBI:29105"/>
    </ligand>
</feature>
<dbReference type="AlphaFoldDB" id="A0A410Q9M2"/>
<reference evidence="14" key="1">
    <citation type="submission" date="2019-01" db="EMBL/GenBank/DDBJ databases">
        <title>Draft genomes of a novel of Sporanaerobacter strains.</title>
        <authorList>
            <person name="Ma S."/>
        </authorList>
    </citation>
    <scope>NUCLEOTIDE SEQUENCE [LARGE SCALE GENOMIC DNA]</scope>
    <source>
        <strain evidence="14">NJN-17</strain>
    </source>
</reference>
<feature type="domain" description="Phosphomannose isomerase type I catalytic" evidence="11">
    <location>
        <begin position="9"/>
        <end position="107"/>
    </location>
</feature>
<dbReference type="NCBIfam" id="TIGR00218">
    <property type="entry name" value="manA"/>
    <property type="match status" value="1"/>
</dbReference>
<comment type="similarity">
    <text evidence="2">Belongs to the mannose-6-phosphate isomerase type 1 family.</text>
</comment>
<dbReference type="PANTHER" id="PTHR42742">
    <property type="entry name" value="TRANSCRIPTIONAL REPRESSOR MPRA"/>
    <property type="match status" value="1"/>
</dbReference>
<dbReference type="Gene3D" id="2.60.120.10">
    <property type="entry name" value="Jelly Rolls"/>
    <property type="match status" value="2"/>
</dbReference>
<dbReference type="GO" id="GO:0004476">
    <property type="term" value="F:mannose-6-phosphate isomerase activity"/>
    <property type="evidence" value="ECO:0007669"/>
    <property type="project" value="UniProtKB-EC"/>
</dbReference>
<accession>A0A410Q9M2</accession>
<comment type="cofactor">
    <cofactor evidence="9">
        <name>Zn(2+)</name>
        <dbReference type="ChEBI" id="CHEBI:29105"/>
    </cofactor>
    <text evidence="9">Binds 1 zinc ion per subunit.</text>
</comment>
<dbReference type="OrthoDB" id="9808275at2"/>
<sequence length="316" mass="36334">MIDIGAIFFEPVFKEKIWGGDSLRNFGYNLPSDKTGECWAFAAHHNGQSIVKNEEYKGKTLGDLWKNNRELFGNIKGDKFPLLVKIIDAKEDLSVQVHPDDEYAFKNENGESGKTECWYIIDCKENSQLILGVNAQSRTELEEMIDNSRWNELLRTIPIKKGDFVFVPSGTVHALKGGTLVLEIQQNSDITYRLYDYDRRDSKGNLRELHIEKSKAAIEVPYVDKQFKPVVNKFKNIIETKLVKCDYFTVYKFDIKGKVRLKQDHPFMLFSIIDGEGNLTVNEKIYKIKKGDHFMLPKGVTSYILEGKISLIVSYI</sequence>
<keyword evidence="14" id="KW-1185">Reference proteome</keyword>
<keyword evidence="5 9" id="KW-0862">Zinc</keyword>
<evidence type="ECO:0000256" key="2">
    <source>
        <dbReference type="ARBA" id="ARBA00010772"/>
    </source>
</evidence>
<organism evidence="13 14">
    <name type="scientific">Acidilutibacter cellobiosedens</name>
    <dbReference type="NCBI Taxonomy" id="2507161"/>
    <lineage>
        <taxon>Bacteria</taxon>
        <taxon>Bacillati</taxon>
        <taxon>Bacillota</taxon>
        <taxon>Tissierellia</taxon>
        <taxon>Tissierellales</taxon>
        <taxon>Acidilutibacteraceae</taxon>
        <taxon>Acidilutibacter</taxon>
    </lineage>
</organism>
<evidence type="ECO:0000256" key="5">
    <source>
        <dbReference type="ARBA" id="ARBA00022833"/>
    </source>
</evidence>
<evidence type="ECO:0000259" key="12">
    <source>
        <dbReference type="Pfam" id="PF21621"/>
    </source>
</evidence>
<evidence type="ECO:0000313" key="14">
    <source>
        <dbReference type="Proteomes" id="UP000287969"/>
    </source>
</evidence>